<dbReference type="EMBL" id="BAABLV010000013">
    <property type="protein sequence ID" value="GAA4893408.1"/>
    <property type="molecule type" value="Genomic_DNA"/>
</dbReference>
<reference evidence="3" key="1">
    <citation type="journal article" date="2019" name="Int. J. Syst. Evol. Microbiol.">
        <title>The Global Catalogue of Microorganisms (GCM) 10K type strain sequencing project: providing services to taxonomists for standard genome sequencing and annotation.</title>
        <authorList>
            <consortium name="The Broad Institute Genomics Platform"/>
            <consortium name="The Broad Institute Genome Sequencing Center for Infectious Disease"/>
            <person name="Wu L."/>
            <person name="Ma J."/>
        </authorList>
    </citation>
    <scope>NUCLEOTIDE SEQUENCE [LARGE SCALE GENOMIC DNA]</scope>
    <source>
        <strain evidence="3">JCM 19125</strain>
    </source>
</reference>
<dbReference type="RefSeq" id="WP_345579388.1">
    <property type="nucleotide sequence ID" value="NZ_BAABLV010000013.1"/>
</dbReference>
<dbReference type="InterPro" id="IPR018527">
    <property type="entry name" value="Rubredoxin_Fe_BS"/>
</dbReference>
<protein>
    <submittedName>
        <fullName evidence="2">Uncharacterized protein</fullName>
    </submittedName>
</protein>
<evidence type="ECO:0000313" key="2">
    <source>
        <dbReference type="EMBL" id="GAA4893408.1"/>
    </source>
</evidence>
<accession>A0ABP9F5W5</accession>
<dbReference type="PROSITE" id="PS00202">
    <property type="entry name" value="RUBREDOXIN"/>
    <property type="match status" value="1"/>
</dbReference>
<keyword evidence="3" id="KW-1185">Reference proteome</keyword>
<comment type="caution">
    <text evidence="2">The sequence shown here is derived from an EMBL/GenBank/DDBJ whole genome shotgun (WGS) entry which is preliminary data.</text>
</comment>
<gene>
    <name evidence="2" type="ORF">GCM10025789_08220</name>
</gene>
<keyword evidence="1" id="KW-0479">Metal-binding</keyword>
<dbReference type="Proteomes" id="UP001501521">
    <property type="component" value="Unassembled WGS sequence"/>
</dbReference>
<organism evidence="2 3">
    <name type="scientific">Tessaracoccus lubricantis</name>
    <dbReference type="NCBI Taxonomy" id="545543"/>
    <lineage>
        <taxon>Bacteria</taxon>
        <taxon>Bacillati</taxon>
        <taxon>Actinomycetota</taxon>
        <taxon>Actinomycetes</taxon>
        <taxon>Propionibacteriales</taxon>
        <taxon>Propionibacteriaceae</taxon>
        <taxon>Tessaracoccus</taxon>
    </lineage>
</organism>
<evidence type="ECO:0000256" key="1">
    <source>
        <dbReference type="ARBA" id="ARBA00022723"/>
    </source>
</evidence>
<name>A0ABP9F5W5_9ACTN</name>
<proteinExistence type="predicted"/>
<sequence length="163" mass="18381">MADDTPDVEPTDEEFFASIEQDEEAQRILQLMSEKVCDYCETTVEWLDPESLRARDPQSFDELLDREGIDADEIIMSWDCPECGNFSVMGEDFELQWLDPVPQCPECDSYEVNVIDPAQVAHLDRARYLELKKQVGAQALLAGDALQCLSCGTISFVPLESAH</sequence>
<evidence type="ECO:0000313" key="3">
    <source>
        <dbReference type="Proteomes" id="UP001501521"/>
    </source>
</evidence>